<evidence type="ECO:0000313" key="2">
    <source>
        <dbReference type="EMBL" id="KAG9462863.1"/>
    </source>
</evidence>
<organism evidence="2 3">
    <name type="scientific">Eleutherodactylus coqui</name>
    <name type="common">Puerto Rican coqui</name>
    <dbReference type="NCBI Taxonomy" id="57060"/>
    <lineage>
        <taxon>Eukaryota</taxon>
        <taxon>Metazoa</taxon>
        <taxon>Chordata</taxon>
        <taxon>Craniata</taxon>
        <taxon>Vertebrata</taxon>
        <taxon>Euteleostomi</taxon>
        <taxon>Amphibia</taxon>
        <taxon>Batrachia</taxon>
        <taxon>Anura</taxon>
        <taxon>Neobatrachia</taxon>
        <taxon>Hyloidea</taxon>
        <taxon>Eleutherodactylidae</taxon>
        <taxon>Eleutherodactylinae</taxon>
        <taxon>Eleutherodactylus</taxon>
        <taxon>Eleutherodactylus</taxon>
    </lineage>
</organism>
<keyword evidence="1" id="KW-0812">Transmembrane</keyword>
<keyword evidence="1" id="KW-1133">Transmembrane helix</keyword>
<name>A0A8J6E9D2_ELECQ</name>
<dbReference type="EMBL" id="WNTK01009184">
    <property type="protein sequence ID" value="KAG9462863.1"/>
    <property type="molecule type" value="Genomic_DNA"/>
</dbReference>
<dbReference type="AlphaFoldDB" id="A0A8J6E9D2"/>
<comment type="caution">
    <text evidence="2">The sequence shown here is derived from an EMBL/GenBank/DDBJ whole genome shotgun (WGS) entry which is preliminary data.</text>
</comment>
<sequence length="57" mass="6353">MMTVFPLLGYLVRVQLLGHVFGDTYPSIFHVLGLNIVVVGFGVLMARFYPNIGSIIR</sequence>
<reference evidence="2" key="1">
    <citation type="thesis" date="2020" institute="ProQuest LLC" country="789 East Eisenhower Parkway, Ann Arbor, MI, USA">
        <title>Comparative Genomics and Chromosome Evolution.</title>
        <authorList>
            <person name="Mudd A.B."/>
        </authorList>
    </citation>
    <scope>NUCLEOTIDE SEQUENCE</scope>
    <source>
        <strain evidence="2">HN-11 Male</strain>
        <tissue evidence="2">Kidney and liver</tissue>
    </source>
</reference>
<accession>A0A8J6E9D2</accession>
<keyword evidence="1" id="KW-0472">Membrane</keyword>
<feature type="transmembrane region" description="Helical" evidence="1">
    <location>
        <begin position="28"/>
        <end position="49"/>
    </location>
</feature>
<protein>
    <submittedName>
        <fullName evidence="2">Uncharacterized protein</fullName>
    </submittedName>
</protein>
<evidence type="ECO:0000313" key="3">
    <source>
        <dbReference type="Proteomes" id="UP000770717"/>
    </source>
</evidence>
<evidence type="ECO:0000256" key="1">
    <source>
        <dbReference type="SAM" id="Phobius"/>
    </source>
</evidence>
<gene>
    <name evidence="2" type="ORF">GDO78_022974</name>
</gene>
<dbReference type="Proteomes" id="UP000770717">
    <property type="component" value="Unassembled WGS sequence"/>
</dbReference>
<proteinExistence type="predicted"/>
<keyword evidence="3" id="KW-1185">Reference proteome</keyword>
<dbReference type="OrthoDB" id="294730at2759"/>